<gene>
    <name evidence="8" type="ORF">AMON00008_LOCUS34998</name>
</gene>
<evidence type="ECO:0000256" key="1">
    <source>
        <dbReference type="ARBA" id="ARBA00006432"/>
    </source>
</evidence>
<dbReference type="PROSITE" id="PS00455">
    <property type="entry name" value="AMP_BINDING"/>
    <property type="match status" value="1"/>
</dbReference>
<keyword evidence="2" id="KW-0436">Ligase</keyword>
<dbReference type="Pfam" id="PF00501">
    <property type="entry name" value="AMP-binding"/>
    <property type="match status" value="1"/>
</dbReference>
<evidence type="ECO:0000256" key="3">
    <source>
        <dbReference type="ARBA" id="ARBA00022741"/>
    </source>
</evidence>
<keyword evidence="4" id="KW-0067">ATP-binding</keyword>
<dbReference type="GO" id="GO:0004467">
    <property type="term" value="F:long-chain fatty acid-CoA ligase activity"/>
    <property type="evidence" value="ECO:0007669"/>
    <property type="project" value="UniProtKB-EC"/>
</dbReference>
<dbReference type="AlphaFoldDB" id="A0A7S4RGH3"/>
<dbReference type="InterPro" id="IPR020845">
    <property type="entry name" value="AMP-binding_CS"/>
</dbReference>
<protein>
    <recommendedName>
        <fullName evidence="7">AMP-dependent synthetase/ligase domain-containing protein</fullName>
    </recommendedName>
</protein>
<dbReference type="GO" id="GO:0016020">
    <property type="term" value="C:membrane"/>
    <property type="evidence" value="ECO:0007669"/>
    <property type="project" value="TreeGrafter"/>
</dbReference>
<comment type="catalytic activity">
    <reaction evidence="5">
        <text>a long-chain fatty acid + ATP + CoA = a long-chain fatty acyl-CoA + AMP + diphosphate</text>
        <dbReference type="Rhea" id="RHEA:15421"/>
        <dbReference type="ChEBI" id="CHEBI:30616"/>
        <dbReference type="ChEBI" id="CHEBI:33019"/>
        <dbReference type="ChEBI" id="CHEBI:57287"/>
        <dbReference type="ChEBI" id="CHEBI:57560"/>
        <dbReference type="ChEBI" id="CHEBI:83139"/>
        <dbReference type="ChEBI" id="CHEBI:456215"/>
        <dbReference type="EC" id="6.2.1.3"/>
    </reaction>
</comment>
<organism evidence="8">
    <name type="scientific">Alexandrium monilatum</name>
    <dbReference type="NCBI Taxonomy" id="311494"/>
    <lineage>
        <taxon>Eukaryota</taxon>
        <taxon>Sar</taxon>
        <taxon>Alveolata</taxon>
        <taxon>Dinophyceae</taxon>
        <taxon>Gonyaulacales</taxon>
        <taxon>Pyrocystaceae</taxon>
        <taxon>Alexandrium</taxon>
    </lineage>
</organism>
<accession>A0A7S4RGH3</accession>
<feature type="domain" description="AMP-dependent synthetase/ligase" evidence="7">
    <location>
        <begin position="88"/>
        <end position="571"/>
    </location>
</feature>
<dbReference type="GO" id="GO:0005783">
    <property type="term" value="C:endoplasmic reticulum"/>
    <property type="evidence" value="ECO:0007669"/>
    <property type="project" value="TreeGrafter"/>
</dbReference>
<feature type="transmembrane region" description="Helical" evidence="6">
    <location>
        <begin position="20"/>
        <end position="47"/>
    </location>
</feature>
<reference evidence="8" key="1">
    <citation type="submission" date="2021-01" db="EMBL/GenBank/DDBJ databases">
        <authorList>
            <person name="Corre E."/>
            <person name="Pelletier E."/>
            <person name="Niang G."/>
            <person name="Scheremetjew M."/>
            <person name="Finn R."/>
            <person name="Kale V."/>
            <person name="Holt S."/>
            <person name="Cochrane G."/>
            <person name="Meng A."/>
            <person name="Brown T."/>
            <person name="Cohen L."/>
        </authorList>
    </citation>
    <scope>NUCLEOTIDE SEQUENCE</scope>
    <source>
        <strain evidence="8">CCMP3105</strain>
    </source>
</reference>
<dbReference type="GO" id="GO:0005524">
    <property type="term" value="F:ATP binding"/>
    <property type="evidence" value="ECO:0007669"/>
    <property type="project" value="UniProtKB-KW"/>
</dbReference>
<evidence type="ECO:0000256" key="4">
    <source>
        <dbReference type="ARBA" id="ARBA00022840"/>
    </source>
</evidence>
<evidence type="ECO:0000256" key="6">
    <source>
        <dbReference type="SAM" id="Phobius"/>
    </source>
</evidence>
<dbReference type="InterPro" id="IPR042099">
    <property type="entry name" value="ANL_N_sf"/>
</dbReference>
<keyword evidence="3" id="KW-0547">Nucleotide-binding</keyword>
<dbReference type="SUPFAM" id="SSF56801">
    <property type="entry name" value="Acetyl-CoA synthetase-like"/>
    <property type="match status" value="1"/>
</dbReference>
<dbReference type="EMBL" id="HBNR01050050">
    <property type="protein sequence ID" value="CAE4613493.1"/>
    <property type="molecule type" value="Transcribed_RNA"/>
</dbReference>
<evidence type="ECO:0000313" key="8">
    <source>
        <dbReference type="EMBL" id="CAE4613493.1"/>
    </source>
</evidence>
<keyword evidence="6" id="KW-0472">Membrane</keyword>
<dbReference type="Gene3D" id="3.40.50.12780">
    <property type="entry name" value="N-terminal domain of ligase-like"/>
    <property type="match status" value="1"/>
</dbReference>
<keyword evidence="6" id="KW-1133">Transmembrane helix</keyword>
<proteinExistence type="inferred from homology"/>
<evidence type="ECO:0000259" key="7">
    <source>
        <dbReference type="Pfam" id="PF00501"/>
    </source>
</evidence>
<dbReference type="PANTHER" id="PTHR43272">
    <property type="entry name" value="LONG-CHAIN-FATTY-ACID--COA LIGASE"/>
    <property type="match status" value="1"/>
</dbReference>
<sequence>MTSKAGGPFQVSANSEEHKFSLVAWLLWSLDFLLWVCSLVGPLQWLLSLLTRPAAVQVGDAWRLAETQDALLTTPFAEVRTIHDLIQRSCAKHADRPACGTRTYLGEHRVEGGKFPLKKFGETRWTSYRELGRQVNAFGAGLVQLGLKPAQGTNVPDIILIFEETCAAWITAALGAFTQSFAVATSYATLGIAALVEALAETQAKAIVCNIRDVGKVAAACAGKCPSLETIIFTRNYSTEVTPAQADAAAGFKVLALESVIDLGVATVHQPTPPTAEHLAVVMYTSGSTGKPKGVMIRHSSAVASIAAIGHKFQQLGLKEGRETYIAYLPAAHILEFVAELSMLSMGSALGFACPKTISSKGACRVRTDGSINTTPGYPEPPGSIQEFRPTAMVAVPKIWDILKKGVEEVLGKSSSLKRFMFQVAFAGRYRALQQGRESPLFKVMVFRTLRNLLGGRLKIGITGGGPISADVQNFIRVAFCMPLVQGYALTETTCAGAVQMFDDQRCNVVGVPLGSVEIRLRSCVGADGEPEVMDRRQQPYLVTDTSHYGEPCRGRGEVLIRGPSVSSGYFKQPDRTAEVYDMDGWFHSGDVGVINTDGSLMLVDRIKNLLKLKGGEYIALEAMEKEYSSSAWVDGISGGVLCYGDGDMDRPVALVQVNTAALKNWAEENGISGDIERLCSEPAAVKLVLDSLLLKGKASLSANELLSGVALLSGSGPNAGEPTPASPWTPENGCLTASNKLNRKRIQDVCASLLAPLRASAIR</sequence>
<evidence type="ECO:0000256" key="2">
    <source>
        <dbReference type="ARBA" id="ARBA00022598"/>
    </source>
</evidence>
<keyword evidence="6" id="KW-0812">Transmembrane</keyword>
<name>A0A7S4RGH3_9DINO</name>
<dbReference type="InterPro" id="IPR000873">
    <property type="entry name" value="AMP-dep_synth/lig_dom"/>
</dbReference>
<evidence type="ECO:0000256" key="5">
    <source>
        <dbReference type="ARBA" id="ARBA00036813"/>
    </source>
</evidence>
<comment type="similarity">
    <text evidence="1">Belongs to the ATP-dependent AMP-binding enzyme family.</text>
</comment>
<dbReference type="PANTHER" id="PTHR43272:SF83">
    <property type="entry name" value="ACYL-COA SYNTHETASE LONG-CHAIN, ISOFORM J"/>
    <property type="match status" value="1"/>
</dbReference>